<proteinExistence type="predicted"/>
<evidence type="ECO:0000256" key="3">
    <source>
        <dbReference type="SAM" id="SignalP"/>
    </source>
</evidence>
<dbReference type="Proteomes" id="UP000799324">
    <property type="component" value="Unassembled WGS sequence"/>
</dbReference>
<evidence type="ECO:0000256" key="1">
    <source>
        <dbReference type="SAM" id="MobiDB-lite"/>
    </source>
</evidence>
<keyword evidence="2" id="KW-0472">Membrane</keyword>
<evidence type="ECO:0008006" key="6">
    <source>
        <dbReference type="Google" id="ProtNLM"/>
    </source>
</evidence>
<evidence type="ECO:0000313" key="5">
    <source>
        <dbReference type="Proteomes" id="UP000799324"/>
    </source>
</evidence>
<sequence length="373" mass="39148">MLSATRLAVLLSIGQLLATASAQTATGTQAQAVTTTVATGTVTSAPTATGTSPSSSREPMVHTVFVGNGGFSFDPDELTGVLVGDTVTFEFFPPDHSVARSEFGKACIPYEYTGRDKTGFWSGVKYLDNPENPIAWNLTINSTEPIFYYCTASGSCIDHQMVGVINPNTTQTLDKQKDYAKHADYMVAPGEKIPGEGTSTLSGPTGAATASSAPSSSNRPHGLSGGAIAGIVVGGVAFLAICAALFFFIGRTKSLKEVMNRNDATVKTTPGPDNSYGPPGSPGYPGSPFSPSQAEFGALPRYSQHHATDSHPSGWASPQMDPSRMSQMTQMTQPHMPDVKYAHSQVAPAEMASPEPAQQSFTAELEAPIKNSR</sequence>
<feature type="compositionally biased region" description="Low complexity" evidence="1">
    <location>
        <begin position="197"/>
        <end position="217"/>
    </location>
</feature>
<keyword evidence="2" id="KW-1133">Transmembrane helix</keyword>
<evidence type="ECO:0000256" key="2">
    <source>
        <dbReference type="SAM" id="Phobius"/>
    </source>
</evidence>
<feature type="compositionally biased region" description="Low complexity" evidence="1">
    <location>
        <begin position="270"/>
        <end position="292"/>
    </location>
</feature>
<name>A0A6A6TJE1_9PLEO</name>
<feature type="compositionally biased region" description="Polar residues" evidence="1">
    <location>
        <begin position="324"/>
        <end position="333"/>
    </location>
</feature>
<feature type="region of interest" description="Disordered" evidence="1">
    <location>
        <begin position="264"/>
        <end position="373"/>
    </location>
</feature>
<evidence type="ECO:0000313" key="4">
    <source>
        <dbReference type="EMBL" id="KAF2660149.1"/>
    </source>
</evidence>
<dbReference type="SUPFAM" id="SSF49503">
    <property type="entry name" value="Cupredoxins"/>
    <property type="match status" value="1"/>
</dbReference>
<keyword evidence="5" id="KW-1185">Reference proteome</keyword>
<dbReference type="OrthoDB" id="2331100at2759"/>
<dbReference type="PANTHER" id="PTHR34883">
    <property type="entry name" value="SERINE-RICH PROTEIN, PUTATIVE-RELATED-RELATED"/>
    <property type="match status" value="1"/>
</dbReference>
<feature type="signal peptide" evidence="3">
    <location>
        <begin position="1"/>
        <end position="22"/>
    </location>
</feature>
<keyword evidence="2" id="KW-0812">Transmembrane</keyword>
<gene>
    <name evidence="4" type="ORF">K491DRAFT_754771</name>
</gene>
<organism evidence="4 5">
    <name type="scientific">Lophiostoma macrostomum CBS 122681</name>
    <dbReference type="NCBI Taxonomy" id="1314788"/>
    <lineage>
        <taxon>Eukaryota</taxon>
        <taxon>Fungi</taxon>
        <taxon>Dikarya</taxon>
        <taxon>Ascomycota</taxon>
        <taxon>Pezizomycotina</taxon>
        <taxon>Dothideomycetes</taxon>
        <taxon>Pleosporomycetidae</taxon>
        <taxon>Pleosporales</taxon>
        <taxon>Lophiostomataceae</taxon>
        <taxon>Lophiostoma</taxon>
    </lineage>
</organism>
<reference evidence="4" key="1">
    <citation type="journal article" date="2020" name="Stud. Mycol.">
        <title>101 Dothideomycetes genomes: a test case for predicting lifestyles and emergence of pathogens.</title>
        <authorList>
            <person name="Haridas S."/>
            <person name="Albert R."/>
            <person name="Binder M."/>
            <person name="Bloem J."/>
            <person name="Labutti K."/>
            <person name="Salamov A."/>
            <person name="Andreopoulos B."/>
            <person name="Baker S."/>
            <person name="Barry K."/>
            <person name="Bills G."/>
            <person name="Bluhm B."/>
            <person name="Cannon C."/>
            <person name="Castanera R."/>
            <person name="Culley D."/>
            <person name="Daum C."/>
            <person name="Ezra D."/>
            <person name="Gonzalez J."/>
            <person name="Henrissat B."/>
            <person name="Kuo A."/>
            <person name="Liang C."/>
            <person name="Lipzen A."/>
            <person name="Lutzoni F."/>
            <person name="Magnuson J."/>
            <person name="Mondo S."/>
            <person name="Nolan M."/>
            <person name="Ohm R."/>
            <person name="Pangilinan J."/>
            <person name="Park H.-J."/>
            <person name="Ramirez L."/>
            <person name="Alfaro M."/>
            <person name="Sun H."/>
            <person name="Tritt A."/>
            <person name="Yoshinaga Y."/>
            <person name="Zwiers L.-H."/>
            <person name="Turgeon B."/>
            <person name="Goodwin S."/>
            <person name="Spatafora J."/>
            <person name="Crous P."/>
            <person name="Grigoriev I."/>
        </authorList>
    </citation>
    <scope>NUCLEOTIDE SEQUENCE</scope>
    <source>
        <strain evidence="4">CBS 122681</strain>
    </source>
</reference>
<feature type="region of interest" description="Disordered" evidence="1">
    <location>
        <begin position="192"/>
        <end position="221"/>
    </location>
</feature>
<protein>
    <recommendedName>
        <fullName evidence="6">Cupredoxin</fullName>
    </recommendedName>
</protein>
<dbReference type="AlphaFoldDB" id="A0A6A6TJE1"/>
<dbReference type="CDD" id="cd12087">
    <property type="entry name" value="TM_EGFR-like"/>
    <property type="match status" value="1"/>
</dbReference>
<keyword evidence="3" id="KW-0732">Signal</keyword>
<dbReference type="PANTHER" id="PTHR34883:SF8">
    <property type="entry name" value="EXTRACELLULAR SERINE-RICH PROTEIN (AFU_ORTHOLOGUE AFUA_6G00670)"/>
    <property type="match status" value="1"/>
</dbReference>
<feature type="transmembrane region" description="Helical" evidence="2">
    <location>
        <begin position="227"/>
        <end position="249"/>
    </location>
</feature>
<dbReference type="InterPro" id="IPR052953">
    <property type="entry name" value="Ser-rich/MCO-related"/>
</dbReference>
<dbReference type="EMBL" id="MU004301">
    <property type="protein sequence ID" value="KAF2660149.1"/>
    <property type="molecule type" value="Genomic_DNA"/>
</dbReference>
<accession>A0A6A6TJE1</accession>
<feature type="chain" id="PRO_5025532720" description="Cupredoxin" evidence="3">
    <location>
        <begin position="23"/>
        <end position="373"/>
    </location>
</feature>
<dbReference type="Gene3D" id="2.60.40.420">
    <property type="entry name" value="Cupredoxins - blue copper proteins"/>
    <property type="match status" value="1"/>
</dbReference>
<dbReference type="InterPro" id="IPR008972">
    <property type="entry name" value="Cupredoxin"/>
</dbReference>